<keyword evidence="8 12" id="KW-0560">Oxidoreductase</keyword>
<dbReference type="InterPro" id="IPR014710">
    <property type="entry name" value="RmlC-like_jellyroll"/>
</dbReference>
<protein>
    <recommendedName>
        <fullName evidence="12">Acireductone dioxygenase</fullName>
    </recommendedName>
    <alternativeName>
        <fullName evidence="12">Acireductone dioxygenase (Fe(2+)-requiring)</fullName>
        <shortName evidence="12">ARD'</shortName>
        <shortName evidence="12">Fe-ARD</shortName>
        <ecNumber evidence="12">1.13.11.54</ecNumber>
    </alternativeName>
    <alternativeName>
        <fullName evidence="12">Acireductone dioxygenase (Ni(2+)-requiring)</fullName>
        <shortName evidence="12">ARD</shortName>
        <shortName evidence="12">Ni-ARD</shortName>
        <ecNumber evidence="12">1.13.11.53</ecNumber>
    </alternativeName>
</protein>
<reference evidence="13 14" key="1">
    <citation type="journal article" date="2023" name="Commun. Biol.">
        <title>Reorganization of the ancestral sex-determining regions during the evolution of trioecy in Pleodorina starrii.</title>
        <authorList>
            <person name="Takahashi K."/>
            <person name="Suzuki S."/>
            <person name="Kawai-Toyooka H."/>
            <person name="Yamamoto K."/>
            <person name="Hamaji T."/>
            <person name="Ootsuki R."/>
            <person name="Yamaguchi H."/>
            <person name="Kawachi M."/>
            <person name="Higashiyama T."/>
            <person name="Nozaki H."/>
        </authorList>
    </citation>
    <scope>NUCLEOTIDE SEQUENCE [LARGE SCALE GENOMIC DNA]</scope>
    <source>
        <strain evidence="13 14">NIES-4479</strain>
    </source>
</reference>
<dbReference type="GO" id="GO:0010309">
    <property type="term" value="F:acireductone dioxygenase [iron(II)-requiring] activity"/>
    <property type="evidence" value="ECO:0007669"/>
    <property type="project" value="UniProtKB-UniRule"/>
</dbReference>
<dbReference type="Gene3D" id="2.60.120.10">
    <property type="entry name" value="Jelly Rolls"/>
    <property type="match status" value="1"/>
</dbReference>
<proteinExistence type="inferred from homology"/>
<comment type="pathway">
    <text evidence="12">Amino-acid biosynthesis; L-methionine biosynthesis via salvage pathway; L-methionine from S-methyl-5-thio-alpha-D-ribose 1-phosphate: step 5/6.</text>
</comment>
<evidence type="ECO:0000256" key="10">
    <source>
        <dbReference type="ARBA" id="ARBA00023167"/>
    </source>
</evidence>
<keyword evidence="14" id="KW-1185">Reference proteome</keyword>
<evidence type="ECO:0000256" key="9">
    <source>
        <dbReference type="ARBA" id="ARBA00023004"/>
    </source>
</evidence>
<dbReference type="EC" id="1.13.11.54" evidence="12"/>
<feature type="binding site" evidence="12">
    <location>
        <position position="145"/>
    </location>
    <ligand>
        <name>Fe(2+)</name>
        <dbReference type="ChEBI" id="CHEBI:29033"/>
        <note>for iron-dependent acireductone dioxygenase activity</note>
    </ligand>
</feature>
<evidence type="ECO:0000313" key="14">
    <source>
        <dbReference type="Proteomes" id="UP001165080"/>
    </source>
</evidence>
<comment type="subcellular location">
    <subcellularLocation>
        <location evidence="2">Cell membrane</location>
        <topology evidence="2">Peripheral membrane protein</topology>
        <orientation evidence="2">Cytoplasmic side</orientation>
    </subcellularLocation>
    <subcellularLocation>
        <location evidence="12">Cytoplasm</location>
    </subcellularLocation>
    <subcellularLocation>
        <location evidence="12">Nucleus</location>
    </subcellularLocation>
</comment>
<dbReference type="GO" id="GO:0010308">
    <property type="term" value="F:acireductone dioxygenase (Ni2+-requiring) activity"/>
    <property type="evidence" value="ECO:0007669"/>
    <property type="project" value="UniProtKB-UniRule"/>
</dbReference>
<dbReference type="InterPro" id="IPR027496">
    <property type="entry name" value="ARD_euk"/>
</dbReference>
<comment type="caution">
    <text evidence="13">The sequence shown here is derived from an EMBL/GenBank/DDBJ whole genome shotgun (WGS) entry which is preliminary data.</text>
</comment>
<feature type="binding site" evidence="12">
    <location>
        <position position="139"/>
    </location>
    <ligand>
        <name>Fe(2+)</name>
        <dbReference type="ChEBI" id="CHEBI:29033"/>
        <note>for iron-dependent acireductone dioxygenase activity</note>
    </ligand>
</feature>
<comment type="catalytic activity">
    <reaction evidence="1 12">
        <text>1,2-dihydroxy-5-(methylsulfanyl)pent-1-en-3-one + O2 = 4-methylsulfanyl-2-oxobutanoate + formate + 2 H(+)</text>
        <dbReference type="Rhea" id="RHEA:24504"/>
        <dbReference type="ChEBI" id="CHEBI:15378"/>
        <dbReference type="ChEBI" id="CHEBI:15379"/>
        <dbReference type="ChEBI" id="CHEBI:15740"/>
        <dbReference type="ChEBI" id="CHEBI:16723"/>
        <dbReference type="ChEBI" id="CHEBI:49252"/>
        <dbReference type="EC" id="1.13.11.54"/>
    </reaction>
</comment>
<dbReference type="GO" id="GO:0005737">
    <property type="term" value="C:cytoplasm"/>
    <property type="evidence" value="ECO:0007669"/>
    <property type="project" value="UniProtKB-SubCell"/>
</dbReference>
<dbReference type="GO" id="GO:0016151">
    <property type="term" value="F:nickel cation binding"/>
    <property type="evidence" value="ECO:0007669"/>
    <property type="project" value="UniProtKB-UniRule"/>
</dbReference>
<evidence type="ECO:0000256" key="3">
    <source>
        <dbReference type="ARBA" id="ARBA00022490"/>
    </source>
</evidence>
<evidence type="ECO:0000256" key="11">
    <source>
        <dbReference type="ARBA" id="ARBA00023242"/>
    </source>
</evidence>
<dbReference type="GO" id="GO:0005506">
    <property type="term" value="F:iron ion binding"/>
    <property type="evidence" value="ECO:0007669"/>
    <property type="project" value="UniProtKB-UniRule"/>
</dbReference>
<dbReference type="GO" id="GO:0005634">
    <property type="term" value="C:nucleus"/>
    <property type="evidence" value="ECO:0007669"/>
    <property type="project" value="UniProtKB-SubCell"/>
</dbReference>
<evidence type="ECO:0000256" key="4">
    <source>
        <dbReference type="ARBA" id="ARBA00022596"/>
    </source>
</evidence>
<dbReference type="GO" id="GO:0005886">
    <property type="term" value="C:plasma membrane"/>
    <property type="evidence" value="ECO:0007669"/>
    <property type="project" value="UniProtKB-SubCell"/>
</dbReference>
<feature type="binding site" evidence="12">
    <location>
        <position position="139"/>
    </location>
    <ligand>
        <name>Ni(2+)</name>
        <dbReference type="ChEBI" id="CHEBI:49786"/>
        <note>for nickel-dependent acireductone dioxygenase activity</note>
    </ligand>
</feature>
<dbReference type="Proteomes" id="UP001165080">
    <property type="component" value="Unassembled WGS sequence"/>
</dbReference>
<dbReference type="PANTHER" id="PTHR23418">
    <property type="entry name" value="ACIREDUCTONE DIOXYGENASE"/>
    <property type="match status" value="1"/>
</dbReference>
<dbReference type="HAMAP" id="MF_03154">
    <property type="entry name" value="Salvage_MtnD_euk"/>
    <property type="match status" value="1"/>
</dbReference>
<name>A0A9W6F567_9CHLO</name>
<keyword evidence="5 12" id="KW-0028">Amino-acid biosynthesis</keyword>
<dbReference type="CDD" id="cd02232">
    <property type="entry name" value="cupin_ARD"/>
    <property type="match status" value="1"/>
</dbReference>
<dbReference type="AlphaFoldDB" id="A0A9W6F567"/>
<dbReference type="FunFam" id="2.60.120.10:FF:000031">
    <property type="entry name" value="1,2-dihydroxy-3-keto-5-methylthiopentene dioxygenase"/>
    <property type="match status" value="1"/>
</dbReference>
<keyword evidence="6 12" id="KW-0479">Metal-binding</keyword>
<dbReference type="GO" id="GO:0019509">
    <property type="term" value="P:L-methionine salvage from methylthioadenosine"/>
    <property type="evidence" value="ECO:0007669"/>
    <property type="project" value="UniProtKB-UniRule"/>
</dbReference>
<keyword evidence="10 12" id="KW-0486">Methionine biosynthesis</keyword>
<evidence type="ECO:0000256" key="12">
    <source>
        <dbReference type="HAMAP-Rule" id="MF_03154"/>
    </source>
</evidence>
<comment type="catalytic activity">
    <reaction evidence="12">
        <text>1,2-dihydroxy-5-(methylsulfanyl)pent-1-en-3-one + O2 = 3-(methylsulfanyl)propanoate + CO + formate + 2 H(+)</text>
        <dbReference type="Rhea" id="RHEA:14161"/>
        <dbReference type="ChEBI" id="CHEBI:15378"/>
        <dbReference type="ChEBI" id="CHEBI:15379"/>
        <dbReference type="ChEBI" id="CHEBI:15740"/>
        <dbReference type="ChEBI" id="CHEBI:17245"/>
        <dbReference type="ChEBI" id="CHEBI:49016"/>
        <dbReference type="ChEBI" id="CHEBI:49252"/>
        <dbReference type="EC" id="1.13.11.53"/>
    </reaction>
</comment>
<dbReference type="EC" id="1.13.11.53" evidence="12"/>
<dbReference type="PANTHER" id="PTHR23418:SF0">
    <property type="entry name" value="ACIREDUCTONE DIOXYGENASE"/>
    <property type="match status" value="1"/>
</dbReference>
<feature type="binding site" evidence="12">
    <location>
        <position position="145"/>
    </location>
    <ligand>
        <name>Ni(2+)</name>
        <dbReference type="ChEBI" id="CHEBI:49786"/>
        <note>for nickel-dependent acireductone dioxygenase activity</note>
    </ligand>
</feature>
<feature type="binding site" evidence="12">
    <location>
        <position position="141"/>
    </location>
    <ligand>
        <name>Fe(2+)</name>
        <dbReference type="ChEBI" id="CHEBI:29033"/>
        <note>for iron-dependent acireductone dioxygenase activity</note>
    </ligand>
</feature>
<dbReference type="InterPro" id="IPR004313">
    <property type="entry name" value="ARD"/>
</dbReference>
<evidence type="ECO:0000256" key="1">
    <source>
        <dbReference type="ARBA" id="ARBA00000428"/>
    </source>
</evidence>
<accession>A0A9W6F567</accession>
<comment type="cofactor">
    <cofactor evidence="12">
        <name>Fe(2+)</name>
        <dbReference type="ChEBI" id="CHEBI:29033"/>
    </cofactor>
    <cofactor evidence="12">
        <name>Ni(2+)</name>
        <dbReference type="ChEBI" id="CHEBI:49786"/>
    </cofactor>
    <text evidence="12">Binds either 1 Fe or Ni cation per monomer. Iron-binding promotes an acireductone dioxygenase reaction producing 2-keto-4-methylthiobutyrate, while nickel-binding promotes an acireductone dioxygenase reaction producing 3-(methylsulfanyl)propanoate.</text>
</comment>
<comment type="function">
    <text evidence="12">Catalyzes 2 different reactions between oxygen and the acireductone 1,2-dihydroxy-3-keto-5-methylthiopentene (DHK-MTPene) depending upon the metal bound in the active site. Fe-containing acireductone dioxygenase (Fe-ARD) produces formate and 2-keto-4-methylthiobutyrate (KMTB), the alpha-ketoacid precursor of methionine in the methionine recycle pathway. Ni-containing acireductone dioxygenase (Ni-ARD) produces methylthiopropionate, carbon monoxide and formate, and does not lie on the methionine recycle pathway.</text>
</comment>
<evidence type="ECO:0000256" key="8">
    <source>
        <dbReference type="ARBA" id="ARBA00023002"/>
    </source>
</evidence>
<evidence type="ECO:0000256" key="6">
    <source>
        <dbReference type="ARBA" id="ARBA00022723"/>
    </source>
</evidence>
<dbReference type="EMBL" id="BRXU01000017">
    <property type="protein sequence ID" value="GLC56862.1"/>
    <property type="molecule type" value="Genomic_DNA"/>
</dbReference>
<gene>
    <name evidence="13" type="primary">PLEST009606</name>
    <name evidence="13" type="ORF">PLESTB_001157300</name>
</gene>
<evidence type="ECO:0000256" key="2">
    <source>
        <dbReference type="ARBA" id="ARBA00004413"/>
    </source>
</evidence>
<keyword evidence="3 12" id="KW-0963">Cytoplasm</keyword>
<organism evidence="13 14">
    <name type="scientific">Pleodorina starrii</name>
    <dbReference type="NCBI Taxonomy" id="330485"/>
    <lineage>
        <taxon>Eukaryota</taxon>
        <taxon>Viridiplantae</taxon>
        <taxon>Chlorophyta</taxon>
        <taxon>core chlorophytes</taxon>
        <taxon>Chlorophyceae</taxon>
        <taxon>CS clade</taxon>
        <taxon>Chlamydomonadales</taxon>
        <taxon>Volvocaceae</taxon>
        <taxon>Pleodorina</taxon>
    </lineage>
</organism>
<evidence type="ECO:0000256" key="7">
    <source>
        <dbReference type="ARBA" id="ARBA00022964"/>
    </source>
</evidence>
<dbReference type="InterPro" id="IPR011051">
    <property type="entry name" value="RmlC_Cupin_sf"/>
</dbReference>
<keyword evidence="11 12" id="KW-0539">Nucleus</keyword>
<keyword evidence="7 12" id="KW-0223">Dioxygenase</keyword>
<dbReference type="SUPFAM" id="SSF51182">
    <property type="entry name" value="RmlC-like cupins"/>
    <property type="match status" value="1"/>
</dbReference>
<comment type="similarity">
    <text evidence="12">Belongs to the acireductone dioxygenase (ARD) family.</text>
</comment>
<dbReference type="Pfam" id="PF03079">
    <property type="entry name" value="ARD"/>
    <property type="match status" value="1"/>
</dbReference>
<feature type="binding site" evidence="12">
    <location>
        <position position="141"/>
    </location>
    <ligand>
        <name>Ni(2+)</name>
        <dbReference type="ChEBI" id="CHEBI:49786"/>
        <note>for nickel-dependent acireductone dioxygenase activity</note>
    </ligand>
</feature>
<keyword evidence="4 12" id="KW-0533">Nickel</keyword>
<keyword evidence="9 12" id="KW-0408">Iron</keyword>
<feature type="binding site" evidence="12">
    <location>
        <position position="184"/>
    </location>
    <ligand>
        <name>Fe(2+)</name>
        <dbReference type="ChEBI" id="CHEBI:29033"/>
        <note>for iron-dependent acireductone dioxygenase activity</note>
    </ligand>
</feature>
<feature type="binding site" evidence="12">
    <location>
        <position position="184"/>
    </location>
    <ligand>
        <name>Ni(2+)</name>
        <dbReference type="ChEBI" id="CHEBI:49786"/>
        <note>for nickel-dependent acireductone dioxygenase activity</note>
    </ligand>
</feature>
<evidence type="ECO:0000256" key="5">
    <source>
        <dbReference type="ARBA" id="ARBA00022605"/>
    </source>
</evidence>
<evidence type="ECO:0000313" key="13">
    <source>
        <dbReference type="EMBL" id="GLC56862.1"/>
    </source>
</evidence>
<sequence>MASEFTPEELALAQVWQNLILFYKDTVISRYSMIASADHCPTCQPDAPETAKIDAWYMDDSTDDQRLPHRRNPNEPCSLAKLRELGVLYWKLDADNHETDPRLAAIRKVYNYSYTEIVNISPTTLPGYDEKIKMFYEEHIHADDEIRYVLDGSGYFDVRDFEDRWIRIDCRKGDLIVLPEGIYHRFTLDTNNYTKAMRLFVGAPVWTPHNRPQEEHPSRSKYLDKFARGAEAAVSA</sequence>